<feature type="region of interest" description="Disordered" evidence="1">
    <location>
        <begin position="1"/>
        <end position="30"/>
    </location>
</feature>
<evidence type="ECO:0000313" key="2">
    <source>
        <dbReference type="EMBL" id="ACU15749.1"/>
    </source>
</evidence>
<accession>C6T2A5</accession>
<evidence type="ECO:0000256" key="1">
    <source>
        <dbReference type="SAM" id="MobiDB-lite"/>
    </source>
</evidence>
<reference evidence="2" key="1">
    <citation type="submission" date="2009-08" db="EMBL/GenBank/DDBJ databases">
        <authorList>
            <person name="Cheung F."/>
            <person name="Xiao Y."/>
            <person name="Chan A."/>
            <person name="Moskal W."/>
            <person name="Town C.D."/>
        </authorList>
    </citation>
    <scope>NUCLEOTIDE SEQUENCE</scope>
</reference>
<feature type="compositionally biased region" description="Basic and acidic residues" evidence="1">
    <location>
        <begin position="1"/>
        <end position="10"/>
    </location>
</feature>
<proteinExistence type="evidence at transcript level"/>
<sequence>MVLGREETKGSARRMRKRTRRGTGAERKTCSSTLASNAVYSSSTSATIATSIISLTMNSGRVEFVLVVDLNAY</sequence>
<dbReference type="AlphaFoldDB" id="C6T2A5"/>
<name>C6T2A5_SOYBN</name>
<protein>
    <submittedName>
        <fullName evidence="2">Uncharacterized protein</fullName>
    </submittedName>
</protein>
<feature type="compositionally biased region" description="Basic residues" evidence="1">
    <location>
        <begin position="11"/>
        <end position="21"/>
    </location>
</feature>
<organism evidence="2">
    <name type="scientific">Glycine max</name>
    <name type="common">Soybean</name>
    <name type="synonym">Glycine hispida</name>
    <dbReference type="NCBI Taxonomy" id="3847"/>
    <lineage>
        <taxon>Eukaryota</taxon>
        <taxon>Viridiplantae</taxon>
        <taxon>Streptophyta</taxon>
        <taxon>Embryophyta</taxon>
        <taxon>Tracheophyta</taxon>
        <taxon>Spermatophyta</taxon>
        <taxon>Magnoliopsida</taxon>
        <taxon>eudicotyledons</taxon>
        <taxon>Gunneridae</taxon>
        <taxon>Pentapetalae</taxon>
        <taxon>rosids</taxon>
        <taxon>fabids</taxon>
        <taxon>Fabales</taxon>
        <taxon>Fabaceae</taxon>
        <taxon>Papilionoideae</taxon>
        <taxon>50 kb inversion clade</taxon>
        <taxon>NPAAA clade</taxon>
        <taxon>indigoferoid/millettioid clade</taxon>
        <taxon>Phaseoleae</taxon>
        <taxon>Glycine</taxon>
        <taxon>Glycine subgen. Soja</taxon>
    </lineage>
</organism>
<dbReference type="EMBL" id="BT091563">
    <property type="protein sequence ID" value="ACU15749.1"/>
    <property type="molecule type" value="mRNA"/>
</dbReference>